<evidence type="ECO:0000313" key="3">
    <source>
        <dbReference type="Proteomes" id="UP000536746"/>
    </source>
</evidence>
<evidence type="ECO:0000256" key="1">
    <source>
        <dbReference type="SAM" id="MobiDB-lite"/>
    </source>
</evidence>
<sequence length="156" mass="15773">MQITPSFPAPADSSANGAGATAPAAAATPAGGDAASAAPVAPGASIVSLSPQALQLAASASQTGPLALPDLDGIAQIDQALAGVPDTSATQARTQAQLAREKDKLKSKFSMLDVDAFLHVREKIRAKVEARPEAPVAKQQADEDAAKQRIKDSQPL</sequence>
<feature type="compositionally biased region" description="Basic and acidic residues" evidence="1">
    <location>
        <begin position="140"/>
        <end position="156"/>
    </location>
</feature>
<feature type="compositionally biased region" description="Low complexity" evidence="1">
    <location>
        <begin position="13"/>
        <end position="39"/>
    </location>
</feature>
<comment type="caution">
    <text evidence="2">The sequence shown here is derived from an EMBL/GenBank/DDBJ whole genome shotgun (WGS) entry which is preliminary data.</text>
</comment>
<keyword evidence="3" id="KW-1185">Reference proteome</keyword>
<feature type="region of interest" description="Disordered" evidence="1">
    <location>
        <begin position="128"/>
        <end position="156"/>
    </location>
</feature>
<dbReference type="RefSeq" id="WP_079218389.1">
    <property type="nucleotide sequence ID" value="NZ_CP018845.1"/>
</dbReference>
<dbReference type="Proteomes" id="UP000536746">
    <property type="component" value="Unassembled WGS sequence"/>
</dbReference>
<name>A0ABX2LUZ8_9BURK</name>
<protein>
    <submittedName>
        <fullName evidence="2">Uncharacterized protein</fullName>
    </submittedName>
</protein>
<dbReference type="EMBL" id="JABFMT010000011">
    <property type="protein sequence ID" value="NUU02342.1"/>
    <property type="molecule type" value="Genomic_DNA"/>
</dbReference>
<gene>
    <name evidence="2" type="ORF">HNO84_12095</name>
</gene>
<proteinExistence type="predicted"/>
<accession>A0ABX2LUZ8</accession>
<feature type="region of interest" description="Disordered" evidence="1">
    <location>
        <begin position="1"/>
        <end position="39"/>
    </location>
</feature>
<evidence type="ECO:0000313" key="2">
    <source>
        <dbReference type="EMBL" id="NUU02342.1"/>
    </source>
</evidence>
<organism evidence="2 3">
    <name type="scientific">Herbaspirillum robiniae</name>
    <dbReference type="NCBI Taxonomy" id="2014887"/>
    <lineage>
        <taxon>Bacteria</taxon>
        <taxon>Pseudomonadati</taxon>
        <taxon>Pseudomonadota</taxon>
        <taxon>Betaproteobacteria</taxon>
        <taxon>Burkholderiales</taxon>
        <taxon>Oxalobacteraceae</taxon>
        <taxon>Herbaspirillum</taxon>
    </lineage>
</organism>
<reference evidence="2 3" key="1">
    <citation type="journal article" date="2020" name="Front. Plant Sci.">
        <title>Isolation of Rhizosphere Bacteria That Improve Quality and Water Stress Tolerance in Greenhouse Ornamentals.</title>
        <authorList>
            <person name="Nordstedt N.P."/>
            <person name="Jones M.L."/>
        </authorList>
    </citation>
    <scope>NUCLEOTIDE SEQUENCE [LARGE SCALE GENOMIC DNA]</scope>
    <source>
        <strain evidence="2 3">C6C2</strain>
    </source>
</reference>